<dbReference type="RefSeq" id="XP_003057378.1">
    <property type="nucleotide sequence ID" value="XM_003057332.1"/>
</dbReference>
<sequence>MRIAHNPPLRVPQLGADASGRPYWVSHGKLFCADPREGAGGVTHVTDEAACGAFARLGPVVGDEIPQHPMDAKMFAVLKHTGAVTERGIAKIENDARTAWELAATAARETATAGASPPVLRGDRRSSIRLRFDSGIDGGGDDLDVAMDVIVSSYDDGDDDFFRADGRPRGLAAATAMSRAVATTTGGEDGVVDWRGDAAWKLAVEYDNRYAVARHLALARATGLDATVAQRGPNFIDRVAAAYRFDWPSPPPSSALITTLTTADASAATCKLGSVKTLLLQLEHDLFGVLGGRWGDQSWRLGWIASVCDAAFASDLAPRLLQLERATHVNAFEDAWHASFVDEKVAPRDEEDDRNFVLEGDGVGPSELGRFVPPSLFHRAAVSLPRDVVRKLARTAGVRRLEPRHGVYGGGDRRKARGAEWVRRTSRSAWIGEVERARSVAALGMSLRALHAHVRWDALAAWPARRGARRTAAADEPPRHIVRERVAIDELTGVTEREYLVVPCESLSAAAAAAAAADDASRWTREANVPLHMLNEWTLRNRVTAWDHPGARAATATATATAAPPHAPTPVKSSSKSTLTRLYERYERRVGIECAVDANASGSSEGWTAGALPDTPPRSSTLDEIASARPTGGGRASDAAKTRPRAR</sequence>
<proteinExistence type="predicted"/>
<dbReference type="EMBL" id="GG663737">
    <property type="protein sequence ID" value="EEH59023.1"/>
    <property type="molecule type" value="Genomic_DNA"/>
</dbReference>
<feature type="compositionally biased region" description="Low complexity" evidence="1">
    <location>
        <begin position="551"/>
        <end position="564"/>
    </location>
</feature>
<dbReference type="AlphaFoldDB" id="C1MMC4"/>
<keyword evidence="3" id="KW-1185">Reference proteome</keyword>
<evidence type="ECO:0000256" key="1">
    <source>
        <dbReference type="SAM" id="MobiDB-lite"/>
    </source>
</evidence>
<evidence type="ECO:0000313" key="2">
    <source>
        <dbReference type="EMBL" id="EEH59023.1"/>
    </source>
</evidence>
<name>C1MMC4_MICPC</name>
<dbReference type="Proteomes" id="UP000001876">
    <property type="component" value="Unassembled WGS sequence"/>
</dbReference>
<feature type="region of interest" description="Disordered" evidence="1">
    <location>
        <begin position="599"/>
        <end position="647"/>
    </location>
</feature>
<dbReference type="KEGG" id="mpp:MICPUCDRAFT_62441"/>
<feature type="region of interest" description="Disordered" evidence="1">
    <location>
        <begin position="551"/>
        <end position="579"/>
    </location>
</feature>
<accession>C1MMC4</accession>
<reference evidence="2 3" key="1">
    <citation type="journal article" date="2009" name="Science">
        <title>Green evolution and dynamic adaptations revealed by genomes of the marine picoeukaryotes Micromonas.</title>
        <authorList>
            <person name="Worden A.Z."/>
            <person name="Lee J.H."/>
            <person name="Mock T."/>
            <person name="Rouze P."/>
            <person name="Simmons M.P."/>
            <person name="Aerts A.L."/>
            <person name="Allen A.E."/>
            <person name="Cuvelier M.L."/>
            <person name="Derelle E."/>
            <person name="Everett M.V."/>
            <person name="Foulon E."/>
            <person name="Grimwood J."/>
            <person name="Gundlach H."/>
            <person name="Henrissat B."/>
            <person name="Napoli C."/>
            <person name="McDonald S.M."/>
            <person name="Parker M.S."/>
            <person name="Rombauts S."/>
            <person name="Salamov A."/>
            <person name="Von Dassow P."/>
            <person name="Badger J.H."/>
            <person name="Coutinho P.M."/>
            <person name="Demir E."/>
            <person name="Dubchak I."/>
            <person name="Gentemann C."/>
            <person name="Eikrem W."/>
            <person name="Gready J.E."/>
            <person name="John U."/>
            <person name="Lanier W."/>
            <person name="Lindquist E.A."/>
            <person name="Lucas S."/>
            <person name="Mayer K.F."/>
            <person name="Moreau H."/>
            <person name="Not F."/>
            <person name="Otillar R."/>
            <person name="Panaud O."/>
            <person name="Pangilinan J."/>
            <person name="Paulsen I."/>
            <person name="Piegu B."/>
            <person name="Poliakov A."/>
            <person name="Robbens S."/>
            <person name="Schmutz J."/>
            <person name="Toulza E."/>
            <person name="Wyss T."/>
            <person name="Zelensky A."/>
            <person name="Zhou K."/>
            <person name="Armbrust E.V."/>
            <person name="Bhattacharya D."/>
            <person name="Goodenough U.W."/>
            <person name="Van de Peer Y."/>
            <person name="Grigoriev I.V."/>
        </authorList>
    </citation>
    <scope>NUCLEOTIDE SEQUENCE [LARGE SCALE GENOMIC DNA]</scope>
    <source>
        <strain evidence="2 3">CCMP1545</strain>
    </source>
</reference>
<gene>
    <name evidence="2" type="ORF">MICPUCDRAFT_62441</name>
</gene>
<protein>
    <submittedName>
        <fullName evidence="2">Predicted protein</fullName>
    </submittedName>
</protein>
<feature type="non-terminal residue" evidence="2">
    <location>
        <position position="647"/>
    </location>
</feature>
<evidence type="ECO:0000313" key="3">
    <source>
        <dbReference type="Proteomes" id="UP000001876"/>
    </source>
</evidence>
<organism evidence="3">
    <name type="scientific">Micromonas pusilla (strain CCMP1545)</name>
    <name type="common">Picoplanktonic green alga</name>
    <dbReference type="NCBI Taxonomy" id="564608"/>
    <lineage>
        <taxon>Eukaryota</taxon>
        <taxon>Viridiplantae</taxon>
        <taxon>Chlorophyta</taxon>
        <taxon>Mamiellophyceae</taxon>
        <taxon>Mamiellales</taxon>
        <taxon>Mamiellaceae</taxon>
        <taxon>Micromonas</taxon>
    </lineage>
</organism>
<dbReference type="GeneID" id="9682346"/>